<evidence type="ECO:0000313" key="3">
    <source>
        <dbReference type="Proteomes" id="UP000019150"/>
    </source>
</evidence>
<name>W5TRA9_9NOCA</name>
<dbReference type="KEGG" id="nno:NONO_c66960"/>
<dbReference type="Pfam" id="PF21043">
    <property type="entry name" value="Rv3651-like_C"/>
    <property type="match status" value="1"/>
</dbReference>
<sequence length="215" mass="23922">MADIPPEFRGQPRSLAAMFAQVTTDARESLAIKRIVLAEPGTTHQGIWTVSRRDGSEFRSHFSCRIFAEARPGEPDRRVARGISQEVAMPRRGEPEPIVLLEHKLLESSTRPGEFRALINLQNLRLIRWVHGSAVPERIAWQGGAGEPEPMVHPEDRRVMIDMAKGLDRSSTAGTLRVRGVDGDWIRIDATANLVALERDVTAALVMFTLAELDT</sequence>
<dbReference type="RefSeq" id="WP_025352767.1">
    <property type="nucleotide sequence ID" value="NZ_CP006850.1"/>
</dbReference>
<feature type="domain" description="Rv3651-like C-terminal" evidence="1">
    <location>
        <begin position="101"/>
        <end position="210"/>
    </location>
</feature>
<dbReference type="AlphaFoldDB" id="W5TRA9"/>
<dbReference type="InterPro" id="IPR048578">
    <property type="entry name" value="Rv3651-like_C"/>
</dbReference>
<evidence type="ECO:0000259" key="1">
    <source>
        <dbReference type="Pfam" id="PF21043"/>
    </source>
</evidence>
<dbReference type="EMBL" id="CP006850">
    <property type="protein sequence ID" value="AHH21463.1"/>
    <property type="molecule type" value="Genomic_DNA"/>
</dbReference>
<dbReference type="Proteomes" id="UP000019150">
    <property type="component" value="Chromosome"/>
</dbReference>
<dbReference type="OrthoDB" id="4745618at2"/>
<protein>
    <recommendedName>
        <fullName evidence="1">Rv3651-like C-terminal domain-containing protein</fullName>
    </recommendedName>
</protein>
<reference evidence="2 3" key="1">
    <citation type="journal article" date="2014" name="Appl. Environ. Microbiol.">
        <title>Insights into the Microbial Degradation of Rubber and Gutta-Percha by Analysis of the Complete Genome of Nocardia nova SH22a.</title>
        <authorList>
            <person name="Luo Q."/>
            <person name="Hiessl S."/>
            <person name="Poehlein A."/>
            <person name="Daniel R."/>
            <person name="Steinbuchel A."/>
        </authorList>
    </citation>
    <scope>NUCLEOTIDE SEQUENCE [LARGE SCALE GENOMIC DNA]</scope>
    <source>
        <strain evidence="2">SH22a</strain>
    </source>
</reference>
<dbReference type="eggNOG" id="ENOG5032B17">
    <property type="taxonomic scope" value="Bacteria"/>
</dbReference>
<dbReference type="HOGENOM" id="CLU_1282125_0_0_11"/>
<keyword evidence="3" id="KW-1185">Reference proteome</keyword>
<accession>W5TRA9</accession>
<dbReference type="PATRIC" id="fig|1415166.3.peg.6878"/>
<evidence type="ECO:0000313" key="2">
    <source>
        <dbReference type="EMBL" id="AHH21463.1"/>
    </source>
</evidence>
<proteinExistence type="predicted"/>
<organism evidence="2 3">
    <name type="scientific">Nocardia nova SH22a</name>
    <dbReference type="NCBI Taxonomy" id="1415166"/>
    <lineage>
        <taxon>Bacteria</taxon>
        <taxon>Bacillati</taxon>
        <taxon>Actinomycetota</taxon>
        <taxon>Actinomycetes</taxon>
        <taxon>Mycobacteriales</taxon>
        <taxon>Nocardiaceae</taxon>
        <taxon>Nocardia</taxon>
    </lineage>
</organism>
<gene>
    <name evidence="2" type="ORF">NONO_c66960</name>
</gene>